<keyword evidence="1" id="KW-0560">Oxidoreductase</keyword>
<reference evidence="3 5" key="2">
    <citation type="submission" date="2018-03" db="EMBL/GenBank/DDBJ databases">
        <title>Genomic Encyclopedia of Archaeal and Bacterial Type Strains, Phase II (KMG-II): from individual species to whole genera.</title>
        <authorList>
            <person name="Goeker M."/>
        </authorList>
    </citation>
    <scope>NUCLEOTIDE SEQUENCE [LARGE SCALE GENOMIC DNA]</scope>
    <source>
        <strain evidence="3 5">DSM 25227</strain>
    </source>
</reference>
<reference evidence="4 6" key="1">
    <citation type="submission" date="2016-10" db="EMBL/GenBank/DDBJ databases">
        <authorList>
            <person name="Cai Z."/>
        </authorList>
    </citation>
    <scope>NUCLEOTIDE SEQUENCE [LARGE SCALE GENOMIC DNA]</scope>
    <source>
        <strain evidence="4 6">DSM 25227</strain>
    </source>
</reference>
<dbReference type="GO" id="GO:0016491">
    <property type="term" value="F:oxidoreductase activity"/>
    <property type="evidence" value="ECO:0007669"/>
    <property type="project" value="UniProtKB-KW"/>
</dbReference>
<dbReference type="GO" id="GO:0005737">
    <property type="term" value="C:cytoplasm"/>
    <property type="evidence" value="ECO:0007669"/>
    <property type="project" value="TreeGrafter"/>
</dbReference>
<dbReference type="PANTHER" id="PTHR13847">
    <property type="entry name" value="SARCOSINE DEHYDROGENASE-RELATED"/>
    <property type="match status" value="1"/>
</dbReference>
<sequence>MVPFMDTDFLVIGGGIAGVSVGAALSGLGRVTLWEAERQMGLHTSARSAALFEESYGLPPVIALNRASRAAHAENGDLSPRGLLLVGIEGEEEIFAADLVKMQLSEMSLAEARGLIPILSEDVTRAAHDPDAFDLDTDAMQQRAVRAIRATGGAVETGRPVTALTPAVGGWRAVSGDHAITARLVVNAAGAWADRVASLAGVTPLGLTPLRRSVARIPAPGGADVSAWPMMLGAGESWYAKPDAGALIVSPADETPSEPMDAWADDMDLAVGLDRYSQAVTVAPTRPSSSWAGLRTFTPDRCLALGASEVPGFWWVAGQGGYGFQTAPAAAALVADLVAGRPPALDAATVTACDPVRFL</sequence>
<accession>A0A2Y9A121</accession>
<organism evidence="4 6">
    <name type="scientific">Jannaschia seohaensis</name>
    <dbReference type="NCBI Taxonomy" id="475081"/>
    <lineage>
        <taxon>Bacteria</taxon>
        <taxon>Pseudomonadati</taxon>
        <taxon>Pseudomonadota</taxon>
        <taxon>Alphaproteobacteria</taxon>
        <taxon>Rhodobacterales</taxon>
        <taxon>Roseobacteraceae</taxon>
        <taxon>Jannaschia</taxon>
    </lineage>
</organism>
<dbReference type="InterPro" id="IPR006076">
    <property type="entry name" value="FAD-dep_OxRdtase"/>
</dbReference>
<evidence type="ECO:0000259" key="2">
    <source>
        <dbReference type="Pfam" id="PF01266"/>
    </source>
</evidence>
<dbReference type="EMBL" id="UETC01000001">
    <property type="protein sequence ID" value="SSA38231.1"/>
    <property type="molecule type" value="Genomic_DNA"/>
</dbReference>
<dbReference type="Gene3D" id="3.30.9.10">
    <property type="entry name" value="D-Amino Acid Oxidase, subunit A, domain 2"/>
    <property type="match status" value="1"/>
</dbReference>
<dbReference type="Proteomes" id="UP000251571">
    <property type="component" value="Unassembled WGS sequence"/>
</dbReference>
<feature type="domain" description="FAD dependent oxidoreductase" evidence="2">
    <location>
        <begin position="8"/>
        <end position="337"/>
    </location>
</feature>
<evidence type="ECO:0000256" key="1">
    <source>
        <dbReference type="ARBA" id="ARBA00023002"/>
    </source>
</evidence>
<name>A0A2Y9A121_9RHOB</name>
<dbReference type="SUPFAM" id="SSF51905">
    <property type="entry name" value="FAD/NAD(P)-binding domain"/>
    <property type="match status" value="1"/>
</dbReference>
<protein>
    <submittedName>
        <fullName evidence="3 4">Glycine/D-amino acid oxidase</fullName>
    </submittedName>
</protein>
<evidence type="ECO:0000313" key="3">
    <source>
        <dbReference type="EMBL" id="PWJ21953.1"/>
    </source>
</evidence>
<gene>
    <name evidence="3" type="ORF">BCF38_101362</name>
    <name evidence="4" type="ORF">SAMN05421539_101362</name>
</gene>
<evidence type="ECO:0000313" key="5">
    <source>
        <dbReference type="Proteomes" id="UP000245839"/>
    </source>
</evidence>
<dbReference type="InterPro" id="IPR036188">
    <property type="entry name" value="FAD/NAD-bd_sf"/>
</dbReference>
<proteinExistence type="predicted"/>
<evidence type="ECO:0000313" key="4">
    <source>
        <dbReference type="EMBL" id="SSA38231.1"/>
    </source>
</evidence>
<dbReference type="AlphaFoldDB" id="A0A2Y9A121"/>
<dbReference type="EMBL" id="QGDJ01000001">
    <property type="protein sequence ID" value="PWJ21953.1"/>
    <property type="molecule type" value="Genomic_DNA"/>
</dbReference>
<dbReference type="Proteomes" id="UP000245839">
    <property type="component" value="Unassembled WGS sequence"/>
</dbReference>
<evidence type="ECO:0000313" key="6">
    <source>
        <dbReference type="Proteomes" id="UP000251571"/>
    </source>
</evidence>
<dbReference type="Gene3D" id="3.50.50.60">
    <property type="entry name" value="FAD/NAD(P)-binding domain"/>
    <property type="match status" value="1"/>
</dbReference>
<dbReference type="Pfam" id="PF01266">
    <property type="entry name" value="DAO"/>
    <property type="match status" value="1"/>
</dbReference>
<dbReference type="PANTHER" id="PTHR13847:SF287">
    <property type="entry name" value="FAD-DEPENDENT OXIDOREDUCTASE DOMAIN-CONTAINING PROTEIN 1"/>
    <property type="match status" value="1"/>
</dbReference>
<keyword evidence="5" id="KW-1185">Reference proteome</keyword>